<accession>A0ABS8S3U7</accession>
<evidence type="ECO:0000313" key="1">
    <source>
        <dbReference type="EMBL" id="MCD7453717.1"/>
    </source>
</evidence>
<protein>
    <submittedName>
        <fullName evidence="1">Uncharacterized protein</fullName>
    </submittedName>
</protein>
<dbReference type="EMBL" id="JACEIK010000263">
    <property type="protein sequence ID" value="MCD7453717.1"/>
    <property type="molecule type" value="Genomic_DNA"/>
</dbReference>
<evidence type="ECO:0000313" key="2">
    <source>
        <dbReference type="Proteomes" id="UP000823775"/>
    </source>
</evidence>
<proteinExistence type="predicted"/>
<feature type="non-terminal residue" evidence="1">
    <location>
        <position position="1"/>
    </location>
</feature>
<reference evidence="1 2" key="1">
    <citation type="journal article" date="2021" name="BMC Genomics">
        <title>Datura genome reveals duplications of psychoactive alkaloid biosynthetic genes and high mutation rate following tissue culture.</title>
        <authorList>
            <person name="Rajewski A."/>
            <person name="Carter-House D."/>
            <person name="Stajich J."/>
            <person name="Litt A."/>
        </authorList>
    </citation>
    <scope>NUCLEOTIDE SEQUENCE [LARGE SCALE GENOMIC DNA]</scope>
    <source>
        <strain evidence="1">AR-01</strain>
    </source>
</reference>
<organism evidence="1 2">
    <name type="scientific">Datura stramonium</name>
    <name type="common">Jimsonweed</name>
    <name type="synonym">Common thornapple</name>
    <dbReference type="NCBI Taxonomy" id="4076"/>
    <lineage>
        <taxon>Eukaryota</taxon>
        <taxon>Viridiplantae</taxon>
        <taxon>Streptophyta</taxon>
        <taxon>Embryophyta</taxon>
        <taxon>Tracheophyta</taxon>
        <taxon>Spermatophyta</taxon>
        <taxon>Magnoliopsida</taxon>
        <taxon>eudicotyledons</taxon>
        <taxon>Gunneridae</taxon>
        <taxon>Pentapetalae</taxon>
        <taxon>asterids</taxon>
        <taxon>lamiids</taxon>
        <taxon>Solanales</taxon>
        <taxon>Solanaceae</taxon>
        <taxon>Solanoideae</taxon>
        <taxon>Datureae</taxon>
        <taxon>Datura</taxon>
    </lineage>
</organism>
<dbReference type="Proteomes" id="UP000823775">
    <property type="component" value="Unassembled WGS sequence"/>
</dbReference>
<name>A0ABS8S3U7_DATST</name>
<gene>
    <name evidence="1" type="ORF">HAX54_021908</name>
</gene>
<comment type="caution">
    <text evidence="1">The sequence shown here is derived from an EMBL/GenBank/DDBJ whole genome shotgun (WGS) entry which is preliminary data.</text>
</comment>
<keyword evidence="2" id="KW-1185">Reference proteome</keyword>
<sequence length="171" mass="19607">QIRDEILQCENRDDKCPGNIFEKRGVRNVQNGLVHFNGRKMGLQRDVLRVYGCRAAEFWRSLGAVISRANLNMTEEESKNTSEGMHMLRNYCKHSMLLMLKYRKIHVKLLIGGVSRQEEHHTHWLWERLAAGTRTKKLKPVIPLISSLIRNARGIGTLGALETKLSSKSTN</sequence>